<reference evidence="3" key="1">
    <citation type="submission" date="2022-10" db="EMBL/GenBank/DDBJ databases">
        <title>The complete genomes of actinobacterial strains from the NBC collection.</title>
        <authorList>
            <person name="Joergensen T.S."/>
            <person name="Alvarez Arevalo M."/>
            <person name="Sterndorff E.B."/>
            <person name="Faurdal D."/>
            <person name="Vuksanovic O."/>
            <person name="Mourched A.-S."/>
            <person name="Charusanti P."/>
            <person name="Shaw S."/>
            <person name="Blin K."/>
            <person name="Weber T."/>
        </authorList>
    </citation>
    <scope>NUCLEOTIDE SEQUENCE</scope>
    <source>
        <strain evidence="3">NBC_00302</strain>
    </source>
</reference>
<dbReference type="InterPro" id="IPR001932">
    <property type="entry name" value="PPM-type_phosphatase-like_dom"/>
</dbReference>
<organism evidence="3 4">
    <name type="scientific">Streptomyces bobili</name>
    <dbReference type="NCBI Taxonomy" id="67280"/>
    <lineage>
        <taxon>Bacteria</taxon>
        <taxon>Bacillati</taxon>
        <taxon>Actinomycetota</taxon>
        <taxon>Actinomycetes</taxon>
        <taxon>Kitasatosporales</taxon>
        <taxon>Streptomycetaceae</taxon>
        <taxon>Streptomyces</taxon>
    </lineage>
</organism>
<dbReference type="GeneID" id="93760096"/>
<dbReference type="Pfam" id="PF07228">
    <property type="entry name" value="SpoIIE"/>
    <property type="match status" value="1"/>
</dbReference>
<proteinExistence type="predicted"/>
<dbReference type="SMART" id="SM00331">
    <property type="entry name" value="PP2C_SIG"/>
    <property type="match status" value="1"/>
</dbReference>
<dbReference type="Gene3D" id="3.60.40.10">
    <property type="entry name" value="PPM-type phosphatase domain"/>
    <property type="match status" value="1"/>
</dbReference>
<dbReference type="PANTHER" id="PTHR43156">
    <property type="entry name" value="STAGE II SPORULATION PROTEIN E-RELATED"/>
    <property type="match status" value="1"/>
</dbReference>
<dbReference type="PANTHER" id="PTHR43156:SF2">
    <property type="entry name" value="STAGE II SPORULATION PROTEIN E"/>
    <property type="match status" value="1"/>
</dbReference>
<name>A0ABZ1QRH3_9ACTN</name>
<dbReference type="Proteomes" id="UP001432071">
    <property type="component" value="Chromosome"/>
</dbReference>
<evidence type="ECO:0000259" key="2">
    <source>
        <dbReference type="PROSITE" id="PS51746"/>
    </source>
</evidence>
<dbReference type="EMBL" id="CP108038">
    <property type="protein sequence ID" value="WUN85283.1"/>
    <property type="molecule type" value="Genomic_DNA"/>
</dbReference>
<evidence type="ECO:0000313" key="4">
    <source>
        <dbReference type="Proteomes" id="UP001432071"/>
    </source>
</evidence>
<dbReference type="RefSeq" id="WP_229894724.1">
    <property type="nucleotide sequence ID" value="NZ_CP108038.1"/>
</dbReference>
<evidence type="ECO:0000313" key="3">
    <source>
        <dbReference type="EMBL" id="WUN85283.1"/>
    </source>
</evidence>
<protein>
    <submittedName>
        <fullName evidence="3">Serine/threonine-protein phosphatase</fullName>
    </submittedName>
</protein>
<dbReference type="InterPro" id="IPR036457">
    <property type="entry name" value="PPM-type-like_dom_sf"/>
</dbReference>
<feature type="domain" description="PPM-type phosphatase" evidence="2">
    <location>
        <begin position="170"/>
        <end position="386"/>
    </location>
</feature>
<keyword evidence="1" id="KW-0378">Hydrolase</keyword>
<dbReference type="SUPFAM" id="SSF81606">
    <property type="entry name" value="PP2C-like"/>
    <property type="match status" value="1"/>
</dbReference>
<gene>
    <name evidence="3" type="ORF">OHT53_03995</name>
</gene>
<keyword evidence="4" id="KW-1185">Reference proteome</keyword>
<dbReference type="PROSITE" id="PS51746">
    <property type="entry name" value="PPM_2"/>
    <property type="match status" value="1"/>
</dbReference>
<dbReference type="InterPro" id="IPR052016">
    <property type="entry name" value="Bact_Sigma-Reg"/>
</dbReference>
<sequence>MTGGEGILSDLLARSHRVSPRDLPMLIDEAGRRLGLSSARLYVPDLQQVHLIALPYPARQDTPALEIDDSVAGLAYRTQRIQRTRDGCTAWLPLIDGIERLGVMVITAPELDPYLLESCTALAGLTALLVASKATYSDLLVARERSRAMTIQAELLWSYLPPRAIGTDQVTSSAALEPAYDIGGDAFDHNLTENVLHLALLDAMGHDLASGGSSAAALAACRATRRDGGTLTDIATTIDRTLDLWIPGRLLTAVIANVDISSGWLTWVNCGHPPPLLLRDDAVLPHALERTPQPPLALGFHSDAPPTQHRVRLQPGDRILLYTDGVTEARAPNGDLFGEERLADTVIRSMAAGHNAAEALRSLVDHLMHYQQGQRRDDATVMLIEWHP</sequence>
<accession>A0ABZ1QRH3</accession>
<evidence type="ECO:0000256" key="1">
    <source>
        <dbReference type="ARBA" id="ARBA00022801"/>
    </source>
</evidence>